<comment type="similarity">
    <text evidence="1">Belongs to the DinB family.</text>
</comment>
<evidence type="ECO:0000313" key="4">
    <source>
        <dbReference type="EMBL" id="TNC71449.1"/>
    </source>
</evidence>
<keyword evidence="5" id="KW-1185">Reference proteome</keyword>
<dbReference type="SUPFAM" id="SSF109854">
    <property type="entry name" value="DinB/YfiT-like putative metalloenzymes"/>
    <property type="match status" value="1"/>
</dbReference>
<dbReference type="OrthoDB" id="9807509at2"/>
<keyword evidence="2 3" id="KW-0479">Metal-binding</keyword>
<proteinExistence type="inferred from homology"/>
<evidence type="ECO:0000313" key="5">
    <source>
        <dbReference type="Proteomes" id="UP000305709"/>
    </source>
</evidence>
<dbReference type="InterPro" id="IPR007837">
    <property type="entry name" value="DinB"/>
</dbReference>
<evidence type="ECO:0000256" key="2">
    <source>
        <dbReference type="ARBA" id="ARBA00022723"/>
    </source>
</evidence>
<accession>A0A5C4NG69</accession>
<feature type="binding site" evidence="3">
    <location>
        <position position="132"/>
    </location>
    <ligand>
        <name>a divalent metal cation</name>
        <dbReference type="ChEBI" id="CHEBI:60240"/>
    </ligand>
</feature>
<organism evidence="4 5">
    <name type="scientific">Rubellimicrobium roseum</name>
    <dbReference type="NCBI Taxonomy" id="687525"/>
    <lineage>
        <taxon>Bacteria</taxon>
        <taxon>Pseudomonadati</taxon>
        <taxon>Pseudomonadota</taxon>
        <taxon>Alphaproteobacteria</taxon>
        <taxon>Rhodobacterales</taxon>
        <taxon>Roseobacteraceae</taxon>
        <taxon>Rubellimicrobium</taxon>
    </lineage>
</organism>
<reference evidence="4 5" key="1">
    <citation type="submission" date="2019-06" db="EMBL/GenBank/DDBJ databases">
        <authorList>
            <person name="Jiang L."/>
        </authorList>
    </citation>
    <scope>NUCLEOTIDE SEQUENCE [LARGE SCALE GENOMIC DNA]</scope>
    <source>
        <strain evidence="4 5">YIM 48858</strain>
    </source>
</reference>
<name>A0A5C4NG69_9RHOB</name>
<evidence type="ECO:0000256" key="1">
    <source>
        <dbReference type="ARBA" id="ARBA00008635"/>
    </source>
</evidence>
<dbReference type="Gene3D" id="1.20.120.450">
    <property type="entry name" value="dinb family like domain"/>
    <property type="match status" value="1"/>
</dbReference>
<dbReference type="Proteomes" id="UP000305709">
    <property type="component" value="Unassembled WGS sequence"/>
</dbReference>
<comment type="caution">
    <text evidence="4">The sequence shown here is derived from an EMBL/GenBank/DDBJ whole genome shotgun (WGS) entry which is preliminary data.</text>
</comment>
<dbReference type="PANTHER" id="PTHR37302">
    <property type="entry name" value="SLR1116 PROTEIN"/>
    <property type="match status" value="1"/>
</dbReference>
<gene>
    <name evidence="4" type="ORF">FHG71_11840</name>
</gene>
<dbReference type="PANTHER" id="PTHR37302:SF1">
    <property type="entry name" value="PROTEIN DINB"/>
    <property type="match status" value="1"/>
</dbReference>
<protein>
    <submittedName>
        <fullName evidence="4">Damage-inducible protein DinB</fullName>
    </submittedName>
</protein>
<dbReference type="InterPro" id="IPR034660">
    <property type="entry name" value="DinB/YfiT-like"/>
</dbReference>
<dbReference type="GO" id="GO:0046872">
    <property type="term" value="F:metal ion binding"/>
    <property type="evidence" value="ECO:0007669"/>
    <property type="project" value="UniProtKB-KW"/>
</dbReference>
<dbReference type="AlphaFoldDB" id="A0A5C4NG69"/>
<dbReference type="Pfam" id="PF05163">
    <property type="entry name" value="DinB"/>
    <property type="match status" value="1"/>
</dbReference>
<evidence type="ECO:0000256" key="3">
    <source>
        <dbReference type="PIRSR" id="PIRSR607837-1"/>
    </source>
</evidence>
<sequence length="157" mass="17072">MARYNAWQNEGLLDLVPRLPEEELRRDRGAFFGGILGTLSHLLWADRMWLSRLAGHPRPAVGLSASATLVTDAVTWAEGRRAADAALLAWAEDLGPGDLDGDLTWVSGVTGGEVSRPLGLIASHVFNHQTHHRGQVHALLTAAGLRPRDTDLFLMPL</sequence>
<feature type="binding site" evidence="3">
    <location>
        <position position="128"/>
    </location>
    <ligand>
        <name>a divalent metal cation</name>
        <dbReference type="ChEBI" id="CHEBI:60240"/>
    </ligand>
</feature>
<dbReference type="EMBL" id="VDFV01000014">
    <property type="protein sequence ID" value="TNC71449.1"/>
    <property type="molecule type" value="Genomic_DNA"/>
</dbReference>
<feature type="binding site" evidence="3">
    <location>
        <position position="41"/>
    </location>
    <ligand>
        <name>a divalent metal cation</name>
        <dbReference type="ChEBI" id="CHEBI:60240"/>
    </ligand>
</feature>